<accession>A0A813DBB0</accession>
<keyword evidence="4" id="KW-1185">Reference proteome</keyword>
<dbReference type="InterPro" id="IPR005502">
    <property type="entry name" value="Ribosyl_crysJ1"/>
</dbReference>
<name>A0A813DBB0_POLGL</name>
<feature type="binding site" evidence="1">
    <location>
        <position position="111"/>
    </location>
    <ligand>
        <name>Mg(2+)</name>
        <dbReference type="ChEBI" id="CHEBI:18420"/>
        <label>1</label>
    </ligand>
</feature>
<protein>
    <recommendedName>
        <fullName evidence="5">ADP-ribosylglycohydrolase</fullName>
    </recommendedName>
</protein>
<dbReference type="AlphaFoldDB" id="A0A813DBB0"/>
<reference evidence="2" key="1">
    <citation type="submission" date="2021-02" db="EMBL/GenBank/DDBJ databases">
        <authorList>
            <person name="Dougan E. K."/>
            <person name="Rhodes N."/>
            <person name="Thang M."/>
            <person name="Chan C."/>
        </authorList>
    </citation>
    <scope>NUCLEOTIDE SEQUENCE</scope>
</reference>
<dbReference type="GO" id="GO:0046872">
    <property type="term" value="F:metal ion binding"/>
    <property type="evidence" value="ECO:0007669"/>
    <property type="project" value="UniProtKB-KW"/>
</dbReference>
<dbReference type="SUPFAM" id="SSF101478">
    <property type="entry name" value="ADP-ribosylglycohydrolase"/>
    <property type="match status" value="1"/>
</dbReference>
<organism evidence="2 4">
    <name type="scientific">Polarella glacialis</name>
    <name type="common">Dinoflagellate</name>
    <dbReference type="NCBI Taxonomy" id="89957"/>
    <lineage>
        <taxon>Eukaryota</taxon>
        <taxon>Sar</taxon>
        <taxon>Alveolata</taxon>
        <taxon>Dinophyceae</taxon>
        <taxon>Suessiales</taxon>
        <taxon>Suessiaceae</taxon>
        <taxon>Polarella</taxon>
    </lineage>
</organism>
<evidence type="ECO:0000313" key="2">
    <source>
        <dbReference type="EMBL" id="CAE8585767.1"/>
    </source>
</evidence>
<comment type="caution">
    <text evidence="2">The sequence shown here is derived from an EMBL/GenBank/DDBJ whole genome shotgun (WGS) entry which is preliminary data.</text>
</comment>
<dbReference type="Gene3D" id="1.10.4080.10">
    <property type="entry name" value="ADP-ribosylation/Crystallin J1"/>
    <property type="match status" value="1"/>
</dbReference>
<dbReference type="PANTHER" id="PTHR16222:SF17">
    <property type="entry name" value="SELENOPROTEIN J"/>
    <property type="match status" value="1"/>
</dbReference>
<dbReference type="InterPro" id="IPR036705">
    <property type="entry name" value="Ribosyl_crysJ1_sf"/>
</dbReference>
<dbReference type="InterPro" id="IPR050792">
    <property type="entry name" value="ADP-ribosylglycohydrolase"/>
</dbReference>
<feature type="binding site" evidence="1">
    <location>
        <position position="337"/>
    </location>
    <ligand>
        <name>Mg(2+)</name>
        <dbReference type="ChEBI" id="CHEBI:18420"/>
        <label>1</label>
    </ligand>
</feature>
<dbReference type="EMBL" id="CAJNNV010001766">
    <property type="protein sequence ID" value="CAE8585767.1"/>
    <property type="molecule type" value="Genomic_DNA"/>
</dbReference>
<proteinExistence type="predicted"/>
<sequence>MLPRVSSPLAALASRATSCSQSRSMSSSEVPSLVSRAKGAFFGSIVADALALGTHYEYDALKIKRFYGDIDRFYSPGEKTGGETHGVGWGGRNFHDGNGVGPAKKAGECTDYGDYNILMLEHLAATADKPHRVDLNELVPRWKEALPQWRSWICTQTKQTYQQTLNGTPLSKLGGMSNAMALRSAAAYGYYSDEEDVVHAARTMMFTHREETALDGGEFFARVAFRVIHKGLSPREAIEQVAATSSQFIQEKVKFALKKVEEATDPANPLSKEEYADDLALTSMARLWEVGKSEPIKVGKASPTEGVLPGSVYFIVKYDNLYEAARANAMVGGDSASRAVAVGMVLGAAKGIEAVPQRLRETLVNWEKYDALLNKLPLIRDASKTAE</sequence>
<dbReference type="Pfam" id="PF03747">
    <property type="entry name" value="ADP_ribosyl_GH"/>
    <property type="match status" value="1"/>
</dbReference>
<dbReference type="EMBL" id="CAJNNW010032624">
    <property type="protein sequence ID" value="CAE8714332.1"/>
    <property type="molecule type" value="Genomic_DNA"/>
</dbReference>
<evidence type="ECO:0000256" key="1">
    <source>
        <dbReference type="PIRSR" id="PIRSR605502-1"/>
    </source>
</evidence>
<evidence type="ECO:0000313" key="4">
    <source>
        <dbReference type="Proteomes" id="UP000654075"/>
    </source>
</evidence>
<dbReference type="PANTHER" id="PTHR16222">
    <property type="entry name" value="ADP-RIBOSYLGLYCOHYDROLASE"/>
    <property type="match status" value="1"/>
</dbReference>
<evidence type="ECO:0008006" key="5">
    <source>
        <dbReference type="Google" id="ProtNLM"/>
    </source>
</evidence>
<feature type="binding site" evidence="1">
    <location>
        <position position="110"/>
    </location>
    <ligand>
        <name>Mg(2+)</name>
        <dbReference type="ChEBI" id="CHEBI:18420"/>
        <label>1</label>
    </ligand>
</feature>
<feature type="binding site" evidence="1">
    <location>
        <position position="334"/>
    </location>
    <ligand>
        <name>Mg(2+)</name>
        <dbReference type="ChEBI" id="CHEBI:18420"/>
        <label>1</label>
    </ligand>
</feature>
<dbReference type="Proteomes" id="UP000626109">
    <property type="component" value="Unassembled WGS sequence"/>
</dbReference>
<evidence type="ECO:0000313" key="3">
    <source>
        <dbReference type="EMBL" id="CAE8714332.1"/>
    </source>
</evidence>
<comment type="cofactor">
    <cofactor evidence="1">
        <name>Mg(2+)</name>
        <dbReference type="ChEBI" id="CHEBI:18420"/>
    </cofactor>
    <text evidence="1">Binds 2 magnesium ions per subunit.</text>
</comment>
<keyword evidence="1" id="KW-0460">Magnesium</keyword>
<dbReference type="Proteomes" id="UP000654075">
    <property type="component" value="Unassembled WGS sequence"/>
</dbReference>
<keyword evidence="1" id="KW-0479">Metal-binding</keyword>
<dbReference type="OrthoDB" id="197931at2759"/>
<gene>
    <name evidence="2" type="ORF">PGLA1383_LOCUS4673</name>
    <name evidence="3" type="ORF">PGLA2088_LOCUS37947</name>
</gene>